<accession>A0A2N9H0I1</accession>
<dbReference type="AlphaFoldDB" id="A0A2N9H0I1"/>
<sequence>MGDFLVFSDLISSPSSSAAAGAAAADRSVTEFSVDRWVIRRGPLGSVEDQLPSSFLVLGQCCGGSSSSEYLPCLMVNEEDQLLMILWCSRPEFDDQVGWASLSSFGLWALWMALGPFFLIFCLPWITGVIGLWTPGGSLRCWIWSTVD</sequence>
<evidence type="ECO:0000256" key="1">
    <source>
        <dbReference type="SAM" id="Phobius"/>
    </source>
</evidence>
<keyword evidence="1" id="KW-0472">Membrane</keyword>
<gene>
    <name evidence="2" type="ORF">FSB_LOCUS33023</name>
</gene>
<evidence type="ECO:0000313" key="2">
    <source>
        <dbReference type="EMBL" id="SPD05141.1"/>
    </source>
</evidence>
<proteinExistence type="predicted"/>
<protein>
    <submittedName>
        <fullName evidence="2">Uncharacterized protein</fullName>
    </submittedName>
</protein>
<organism evidence="2">
    <name type="scientific">Fagus sylvatica</name>
    <name type="common">Beechnut</name>
    <dbReference type="NCBI Taxonomy" id="28930"/>
    <lineage>
        <taxon>Eukaryota</taxon>
        <taxon>Viridiplantae</taxon>
        <taxon>Streptophyta</taxon>
        <taxon>Embryophyta</taxon>
        <taxon>Tracheophyta</taxon>
        <taxon>Spermatophyta</taxon>
        <taxon>Magnoliopsida</taxon>
        <taxon>eudicotyledons</taxon>
        <taxon>Gunneridae</taxon>
        <taxon>Pentapetalae</taxon>
        <taxon>rosids</taxon>
        <taxon>fabids</taxon>
        <taxon>Fagales</taxon>
        <taxon>Fagaceae</taxon>
        <taxon>Fagus</taxon>
    </lineage>
</organism>
<keyword evidence="1" id="KW-0812">Transmembrane</keyword>
<feature type="transmembrane region" description="Helical" evidence="1">
    <location>
        <begin position="108"/>
        <end position="133"/>
    </location>
</feature>
<name>A0A2N9H0I1_FAGSY</name>
<keyword evidence="1" id="KW-1133">Transmembrane helix</keyword>
<reference evidence="2" key="1">
    <citation type="submission" date="2018-02" db="EMBL/GenBank/DDBJ databases">
        <authorList>
            <person name="Cohen D.B."/>
            <person name="Kent A.D."/>
        </authorList>
    </citation>
    <scope>NUCLEOTIDE SEQUENCE</scope>
</reference>
<dbReference type="EMBL" id="OIVN01002624">
    <property type="protein sequence ID" value="SPD05141.1"/>
    <property type="molecule type" value="Genomic_DNA"/>
</dbReference>